<accession>A0ACB8AC15</accession>
<name>A0ACB8AC15_9AGAM</name>
<reference evidence="1" key="1">
    <citation type="journal article" date="2021" name="New Phytol.">
        <title>Evolutionary innovations through gain and loss of genes in the ectomycorrhizal Boletales.</title>
        <authorList>
            <person name="Wu G."/>
            <person name="Miyauchi S."/>
            <person name="Morin E."/>
            <person name="Kuo A."/>
            <person name="Drula E."/>
            <person name="Varga T."/>
            <person name="Kohler A."/>
            <person name="Feng B."/>
            <person name="Cao Y."/>
            <person name="Lipzen A."/>
            <person name="Daum C."/>
            <person name="Hundley H."/>
            <person name="Pangilinan J."/>
            <person name="Johnson J."/>
            <person name="Barry K."/>
            <person name="LaButti K."/>
            <person name="Ng V."/>
            <person name="Ahrendt S."/>
            <person name="Min B."/>
            <person name="Choi I.G."/>
            <person name="Park H."/>
            <person name="Plett J.M."/>
            <person name="Magnuson J."/>
            <person name="Spatafora J.W."/>
            <person name="Nagy L.G."/>
            <person name="Henrissat B."/>
            <person name="Grigoriev I.V."/>
            <person name="Yang Z.L."/>
            <person name="Xu J."/>
            <person name="Martin F.M."/>
        </authorList>
    </citation>
    <scope>NUCLEOTIDE SEQUENCE</scope>
    <source>
        <strain evidence="1">ATCC 28755</strain>
    </source>
</reference>
<dbReference type="Proteomes" id="UP000790377">
    <property type="component" value="Unassembled WGS sequence"/>
</dbReference>
<sequence>MSQNHVSTKDDLPPPRERKGMTSVQPPLRYTPWRHFVYGIVGVLMLATAWYSYQFILWEREAGGWWNLAIGKRPPQSDQSGQRSQNQGTRWWGTGTQDLKEGKVEGGVERNINGLADALGIPPHELASAVAGAVKEHVPPASLASVASKETGPAVKILLGQEDENEGDKGVMGEFAGGLESMVGLDEPPELDM</sequence>
<evidence type="ECO:0000313" key="1">
    <source>
        <dbReference type="EMBL" id="KAH7911046.1"/>
    </source>
</evidence>
<keyword evidence="2" id="KW-1185">Reference proteome</keyword>
<evidence type="ECO:0000313" key="2">
    <source>
        <dbReference type="Proteomes" id="UP000790377"/>
    </source>
</evidence>
<organism evidence="1 2">
    <name type="scientific">Hygrophoropsis aurantiaca</name>
    <dbReference type="NCBI Taxonomy" id="72124"/>
    <lineage>
        <taxon>Eukaryota</taxon>
        <taxon>Fungi</taxon>
        <taxon>Dikarya</taxon>
        <taxon>Basidiomycota</taxon>
        <taxon>Agaricomycotina</taxon>
        <taxon>Agaricomycetes</taxon>
        <taxon>Agaricomycetidae</taxon>
        <taxon>Boletales</taxon>
        <taxon>Coniophorineae</taxon>
        <taxon>Hygrophoropsidaceae</taxon>
        <taxon>Hygrophoropsis</taxon>
    </lineage>
</organism>
<protein>
    <submittedName>
        <fullName evidence="1">Uncharacterized protein</fullName>
    </submittedName>
</protein>
<gene>
    <name evidence="1" type="ORF">BJ138DRAFT_1007388</name>
</gene>
<dbReference type="EMBL" id="MU267691">
    <property type="protein sequence ID" value="KAH7911046.1"/>
    <property type="molecule type" value="Genomic_DNA"/>
</dbReference>
<proteinExistence type="predicted"/>
<comment type="caution">
    <text evidence="1">The sequence shown here is derived from an EMBL/GenBank/DDBJ whole genome shotgun (WGS) entry which is preliminary data.</text>
</comment>